<dbReference type="SUPFAM" id="SSF54001">
    <property type="entry name" value="Cysteine proteinases"/>
    <property type="match status" value="1"/>
</dbReference>
<sequence>MTGEQQFTLPASPTGQFICQQDLNLYDGPDRQELSTQAKQGRYLRLTGKIEQSAVLVEQAEDGYRGWLAEDDLRSLTPAFSVYQAVTATRADIEQLIPQVIDYLLAAKQRQNYYLWGGNVGPNYDCSGLMQAAFASQGIWLPRDSYQQAAFCQTIVDVRPQRRSDSLDAEKVAAIAREFLPGDLIFFGNQRVDHVGMYLGEGKYIHSSGQTHGRNGIGMDSLTNLTDPISHKYFQKWWFGGRVVKSFNPVEDYLANTDIAVDTRLLK</sequence>
<dbReference type="PANTHER" id="PTHR47053:SF1">
    <property type="entry name" value="MUREIN DD-ENDOPEPTIDASE MEPH-RELATED"/>
    <property type="match status" value="1"/>
</dbReference>
<keyword evidence="7" id="KW-1185">Reference proteome</keyword>
<accession>A0ABR9VVQ8</accession>
<evidence type="ECO:0000259" key="5">
    <source>
        <dbReference type="PROSITE" id="PS51935"/>
    </source>
</evidence>
<evidence type="ECO:0000256" key="2">
    <source>
        <dbReference type="ARBA" id="ARBA00022670"/>
    </source>
</evidence>
<dbReference type="SUPFAM" id="SSF82057">
    <property type="entry name" value="Prokaryotic SH3-related domain"/>
    <property type="match status" value="1"/>
</dbReference>
<evidence type="ECO:0000313" key="6">
    <source>
        <dbReference type="EMBL" id="MBE9254528.1"/>
    </source>
</evidence>
<dbReference type="Gene3D" id="3.90.1720.10">
    <property type="entry name" value="endopeptidase domain like (from Nostoc punctiforme)"/>
    <property type="match status" value="1"/>
</dbReference>
<dbReference type="InterPro" id="IPR041382">
    <property type="entry name" value="SH3_16"/>
</dbReference>
<gene>
    <name evidence="6" type="ORF">IQ217_11895</name>
</gene>
<dbReference type="InterPro" id="IPR038765">
    <property type="entry name" value="Papain-like_cys_pep_sf"/>
</dbReference>
<evidence type="ECO:0000313" key="7">
    <source>
        <dbReference type="Proteomes" id="UP000658720"/>
    </source>
</evidence>
<dbReference type="Proteomes" id="UP000658720">
    <property type="component" value="Unassembled WGS sequence"/>
</dbReference>
<dbReference type="PROSITE" id="PS51935">
    <property type="entry name" value="NLPC_P60"/>
    <property type="match status" value="1"/>
</dbReference>
<comment type="similarity">
    <text evidence="1">Belongs to the peptidase C40 family.</text>
</comment>
<protein>
    <submittedName>
        <fullName evidence="6">C40 family peptidase</fullName>
    </submittedName>
</protein>
<dbReference type="EMBL" id="JADEVV010000032">
    <property type="protein sequence ID" value="MBE9254528.1"/>
    <property type="molecule type" value="Genomic_DNA"/>
</dbReference>
<organism evidence="6 7">
    <name type="scientific">Synechocystis salina LEGE 00031</name>
    <dbReference type="NCBI Taxonomy" id="1828736"/>
    <lineage>
        <taxon>Bacteria</taxon>
        <taxon>Bacillati</taxon>
        <taxon>Cyanobacteriota</taxon>
        <taxon>Cyanophyceae</taxon>
        <taxon>Synechococcales</taxon>
        <taxon>Merismopediaceae</taxon>
        <taxon>Synechocystis</taxon>
    </lineage>
</organism>
<dbReference type="Gene3D" id="2.30.30.40">
    <property type="entry name" value="SH3 Domains"/>
    <property type="match status" value="1"/>
</dbReference>
<dbReference type="PANTHER" id="PTHR47053">
    <property type="entry name" value="MUREIN DD-ENDOPEPTIDASE MEPH-RELATED"/>
    <property type="match status" value="1"/>
</dbReference>
<comment type="caution">
    <text evidence="6">The sequence shown here is derived from an EMBL/GenBank/DDBJ whole genome shotgun (WGS) entry which is preliminary data.</text>
</comment>
<dbReference type="RefSeq" id="WP_194020103.1">
    <property type="nucleotide sequence ID" value="NZ_JADEVV010000032.1"/>
</dbReference>
<dbReference type="InterPro" id="IPR000064">
    <property type="entry name" value="NLP_P60_dom"/>
</dbReference>
<evidence type="ECO:0000256" key="1">
    <source>
        <dbReference type="ARBA" id="ARBA00007074"/>
    </source>
</evidence>
<reference evidence="6 7" key="1">
    <citation type="submission" date="2020-10" db="EMBL/GenBank/DDBJ databases">
        <authorList>
            <person name="Castelo-Branco R."/>
            <person name="Eusebio N."/>
            <person name="Adriana R."/>
            <person name="Vieira A."/>
            <person name="Brugerolle De Fraissinette N."/>
            <person name="Rezende De Castro R."/>
            <person name="Schneider M.P."/>
            <person name="Vasconcelos V."/>
            <person name="Leao P.N."/>
        </authorList>
    </citation>
    <scope>NUCLEOTIDE SEQUENCE [LARGE SCALE GENOMIC DNA]</scope>
    <source>
        <strain evidence="6 7">LEGE 00031</strain>
    </source>
</reference>
<proteinExistence type="inferred from homology"/>
<name>A0ABR9VVQ8_9SYNC</name>
<dbReference type="Pfam" id="PF00877">
    <property type="entry name" value="NLPC_P60"/>
    <property type="match status" value="1"/>
</dbReference>
<feature type="domain" description="NlpC/P60" evidence="5">
    <location>
        <begin position="90"/>
        <end position="245"/>
    </location>
</feature>
<keyword evidence="2" id="KW-0645">Protease</keyword>
<dbReference type="InterPro" id="IPR051202">
    <property type="entry name" value="Peptidase_C40"/>
</dbReference>
<keyword evidence="3" id="KW-0378">Hydrolase</keyword>
<keyword evidence="4" id="KW-0788">Thiol protease</keyword>
<dbReference type="Pfam" id="PF18348">
    <property type="entry name" value="SH3_16"/>
    <property type="match status" value="1"/>
</dbReference>
<evidence type="ECO:0000256" key="4">
    <source>
        <dbReference type="ARBA" id="ARBA00022807"/>
    </source>
</evidence>
<evidence type="ECO:0000256" key="3">
    <source>
        <dbReference type="ARBA" id="ARBA00022801"/>
    </source>
</evidence>